<dbReference type="InterPro" id="IPR052029">
    <property type="entry name" value="PpiD_chaperone"/>
</dbReference>
<keyword evidence="7" id="KW-0143">Chaperone</keyword>
<dbReference type="InterPro" id="IPR023058">
    <property type="entry name" value="PPIase_PpiC_CS"/>
</dbReference>
<comment type="caution">
    <text evidence="14">The sequence shown here is derived from an EMBL/GenBank/DDBJ whole genome shotgun (WGS) entry which is preliminary data.</text>
</comment>
<sequence length="635" mass="69840">MFDAVRNNKKIVQVFLLLITLPFAFWGVDSYVKNAGQGGELASVGGVAITPAEFQQAQREQQERMRGALGANFNPAMMETPEAKRAVLDNLVNQRLLALDAAKMRLRVSDERVRSTIAGIPAFQENGHFSLPRYEAMLKAQGMTQAVFESRLRHDLVLQQVLGAVAEGVMVPRASTEQVFAVQLEERVVSESRFAAPQYVSAVKLADDAAQKYYDANRKQFEVPAQLRAEYIVLSRDAVADQLAITDADIRKEYDAHQDKFRQGGERRASHILIQADKGAAADVAKAAREKAEGLLKQIKANPAEFEKLAKENSQDPGSAEKGGDLGFFARGSMVKPFEDAVFGMSKEGEVSGVVQSDFGFHIIKLTGVKAEKVRAFDEVKGEIAAELKRTEAAKKFAELVEGFSNTVYEQADSLKPAADKFKLAVKTTDWVARNGKAAAPFDNEKLLGELFSDDAVKNKRNTNAVDVGNGMLVAARVAEFKAASLRAFEEVKPAIEKGLEIDEAVKLAEKDGEAKLAQLTKGESVELQWSPARTVQRTMQGVPPEIMQAVYRAPSDKLPSYVGVKLPNAGYSLFRIEKVSRPAAPSQDDPRLAAIKQQYARVMAEQDFGAYMMMLRKRYNVKVNAEALEAAKER</sequence>
<evidence type="ECO:0000313" key="14">
    <source>
        <dbReference type="EMBL" id="GLT21298.1"/>
    </source>
</evidence>
<keyword evidence="8 12" id="KW-0413">Isomerase</keyword>
<evidence type="ECO:0000256" key="7">
    <source>
        <dbReference type="ARBA" id="ARBA00023186"/>
    </source>
</evidence>
<evidence type="ECO:0000313" key="15">
    <source>
        <dbReference type="Proteomes" id="UP001157167"/>
    </source>
</evidence>
<evidence type="ECO:0000256" key="10">
    <source>
        <dbReference type="ARBA" id="ARBA00040743"/>
    </source>
</evidence>
<dbReference type="InterPro" id="IPR027304">
    <property type="entry name" value="Trigger_fact/SurA_dom_sf"/>
</dbReference>
<dbReference type="SUPFAM" id="SSF109998">
    <property type="entry name" value="Triger factor/SurA peptide-binding domain-like"/>
    <property type="match status" value="1"/>
</dbReference>
<dbReference type="Pfam" id="PF13624">
    <property type="entry name" value="SurA_N_3"/>
    <property type="match status" value="1"/>
</dbReference>
<comment type="similarity">
    <text evidence="9">Belongs to the PpiD chaperone family.</text>
</comment>
<dbReference type="InterPro" id="IPR046357">
    <property type="entry name" value="PPIase_dom_sf"/>
</dbReference>
<keyword evidence="12" id="KW-0697">Rotamase</keyword>
<evidence type="ECO:0000256" key="8">
    <source>
        <dbReference type="ARBA" id="ARBA00023235"/>
    </source>
</evidence>
<keyword evidence="3" id="KW-0997">Cell inner membrane</keyword>
<dbReference type="PROSITE" id="PS50198">
    <property type="entry name" value="PPIC_PPIASE_2"/>
    <property type="match status" value="1"/>
</dbReference>
<evidence type="ECO:0000256" key="11">
    <source>
        <dbReference type="ARBA" id="ARBA00042775"/>
    </source>
</evidence>
<dbReference type="EMBL" id="BSPX01000006">
    <property type="protein sequence ID" value="GLT21298.1"/>
    <property type="molecule type" value="Genomic_DNA"/>
</dbReference>
<organism evidence="14 15">
    <name type="scientific">Zoogloea oryzae</name>
    <dbReference type="NCBI Taxonomy" id="310767"/>
    <lineage>
        <taxon>Bacteria</taxon>
        <taxon>Pseudomonadati</taxon>
        <taxon>Pseudomonadota</taxon>
        <taxon>Betaproteobacteria</taxon>
        <taxon>Rhodocyclales</taxon>
        <taxon>Zoogloeaceae</taxon>
        <taxon>Zoogloea</taxon>
    </lineage>
</organism>
<dbReference type="GO" id="GO:0016853">
    <property type="term" value="F:isomerase activity"/>
    <property type="evidence" value="ECO:0007669"/>
    <property type="project" value="UniProtKB-KW"/>
</dbReference>
<evidence type="ECO:0000256" key="4">
    <source>
        <dbReference type="ARBA" id="ARBA00022692"/>
    </source>
</evidence>
<evidence type="ECO:0000256" key="9">
    <source>
        <dbReference type="ARBA" id="ARBA00038408"/>
    </source>
</evidence>
<keyword evidence="6" id="KW-0472">Membrane</keyword>
<dbReference type="PANTHER" id="PTHR47529:SF1">
    <property type="entry name" value="PERIPLASMIC CHAPERONE PPID"/>
    <property type="match status" value="1"/>
</dbReference>
<evidence type="ECO:0000256" key="6">
    <source>
        <dbReference type="ARBA" id="ARBA00023136"/>
    </source>
</evidence>
<accession>A0ABQ6F6W1</accession>
<name>A0ABQ6F6W1_9RHOO</name>
<dbReference type="SUPFAM" id="SSF54534">
    <property type="entry name" value="FKBP-like"/>
    <property type="match status" value="1"/>
</dbReference>
<dbReference type="Proteomes" id="UP001157167">
    <property type="component" value="Unassembled WGS sequence"/>
</dbReference>
<comment type="subcellular location">
    <subcellularLocation>
        <location evidence="1">Cell inner membrane</location>
        <topology evidence="1">Single-pass type II membrane protein</topology>
        <orientation evidence="1">Periplasmic side</orientation>
    </subcellularLocation>
</comment>
<protein>
    <recommendedName>
        <fullName evidence="10">Periplasmic chaperone PpiD</fullName>
    </recommendedName>
    <alternativeName>
        <fullName evidence="11">Periplasmic folding chaperone</fullName>
    </alternativeName>
</protein>
<feature type="domain" description="PpiC" evidence="13">
    <location>
        <begin position="264"/>
        <end position="368"/>
    </location>
</feature>
<keyword evidence="2" id="KW-1003">Cell membrane</keyword>
<dbReference type="RefSeq" id="WP_284186757.1">
    <property type="nucleotide sequence ID" value="NZ_BSPX01000006.1"/>
</dbReference>
<dbReference type="Gene3D" id="1.10.4030.10">
    <property type="entry name" value="Porin chaperone SurA, peptide-binding domain"/>
    <property type="match status" value="1"/>
</dbReference>
<gene>
    <name evidence="14" type="ORF">GCM10007933_07500</name>
</gene>
<reference evidence="15" key="1">
    <citation type="journal article" date="2019" name="Int. J. Syst. Evol. Microbiol.">
        <title>The Global Catalogue of Microorganisms (GCM) 10K type strain sequencing project: providing services to taxonomists for standard genome sequencing and annotation.</title>
        <authorList>
            <consortium name="The Broad Institute Genomics Platform"/>
            <consortium name="The Broad Institute Genome Sequencing Center for Infectious Disease"/>
            <person name="Wu L."/>
            <person name="Ma J."/>
        </authorList>
    </citation>
    <scope>NUCLEOTIDE SEQUENCE [LARGE SCALE GENOMIC DNA]</scope>
    <source>
        <strain evidence="15">NBRC 102407</strain>
    </source>
</reference>
<dbReference type="Pfam" id="PF13616">
    <property type="entry name" value="Rotamase_3"/>
    <property type="match status" value="1"/>
</dbReference>
<keyword evidence="5" id="KW-1133">Transmembrane helix</keyword>
<keyword evidence="4" id="KW-0812">Transmembrane</keyword>
<evidence type="ECO:0000256" key="5">
    <source>
        <dbReference type="ARBA" id="ARBA00022989"/>
    </source>
</evidence>
<evidence type="ECO:0000256" key="2">
    <source>
        <dbReference type="ARBA" id="ARBA00022475"/>
    </source>
</evidence>
<dbReference type="PROSITE" id="PS01096">
    <property type="entry name" value="PPIC_PPIASE_1"/>
    <property type="match status" value="1"/>
</dbReference>
<keyword evidence="15" id="KW-1185">Reference proteome</keyword>
<evidence type="ECO:0000259" key="13">
    <source>
        <dbReference type="PROSITE" id="PS50198"/>
    </source>
</evidence>
<dbReference type="InterPro" id="IPR000297">
    <property type="entry name" value="PPIase_PpiC"/>
</dbReference>
<evidence type="ECO:0000256" key="12">
    <source>
        <dbReference type="PROSITE-ProRule" id="PRU00278"/>
    </source>
</evidence>
<evidence type="ECO:0000256" key="1">
    <source>
        <dbReference type="ARBA" id="ARBA00004382"/>
    </source>
</evidence>
<proteinExistence type="inferred from homology"/>
<dbReference type="Gene3D" id="3.10.50.40">
    <property type="match status" value="1"/>
</dbReference>
<dbReference type="PANTHER" id="PTHR47529">
    <property type="entry name" value="PEPTIDYL-PROLYL CIS-TRANS ISOMERASE D"/>
    <property type="match status" value="1"/>
</dbReference>
<evidence type="ECO:0000256" key="3">
    <source>
        <dbReference type="ARBA" id="ARBA00022519"/>
    </source>
</evidence>